<dbReference type="Proteomes" id="UP001219389">
    <property type="component" value="Unassembled WGS sequence"/>
</dbReference>
<accession>A0A139KPJ0</accession>
<evidence type="ECO:0000313" key="2">
    <source>
        <dbReference type="EMBL" id="KAA3925261.1"/>
    </source>
</evidence>
<evidence type="ECO:0000313" key="13">
    <source>
        <dbReference type="Proteomes" id="UP000181870"/>
    </source>
</evidence>
<evidence type="ECO:0000313" key="22">
    <source>
        <dbReference type="Proteomes" id="UP000478493"/>
    </source>
</evidence>
<dbReference type="EMBL" id="JAQNZF010000018">
    <property type="protein sequence ID" value="MDC2743465.1"/>
    <property type="molecule type" value="Genomic_DNA"/>
</dbReference>
<dbReference type="EMBL" id="VWFO01000014">
    <property type="protein sequence ID" value="KAA4663934.1"/>
    <property type="molecule type" value="Genomic_DNA"/>
</dbReference>
<dbReference type="RefSeq" id="WP_004296812.1">
    <property type="nucleotide sequence ID" value="NZ_BAABYJ010000001.1"/>
</dbReference>
<sequence>MKYQLEITTLLVPVNVHQLFEKCEWPELNCFDREMVEGYFSDLVNGIQTDEALDDWTLTVVLYIGTYLGANHISIWKHGITDTVTKEKVLTIGIPLPCSKTIRWGVKKKGRFTGKIPDESFRRNNRLLPVNFAKYDNMETYIEDNIRIALLNLFEVGFTLKGYKVKKR</sequence>
<dbReference type="EMBL" id="VWGP01000008">
    <property type="protein sequence ID" value="KAA4536363.1"/>
    <property type="molecule type" value="Genomic_DNA"/>
</dbReference>
<dbReference type="EMBL" id="FMYE01000036">
    <property type="protein sequence ID" value="SDB78215.1"/>
    <property type="molecule type" value="Genomic_DNA"/>
</dbReference>
<organism evidence="10 15">
    <name type="scientific">Bacteroides ovatus</name>
    <dbReference type="NCBI Taxonomy" id="28116"/>
    <lineage>
        <taxon>Bacteria</taxon>
        <taxon>Pseudomonadati</taxon>
        <taxon>Bacteroidota</taxon>
        <taxon>Bacteroidia</taxon>
        <taxon>Bacteroidales</taxon>
        <taxon>Bacteroidaceae</taxon>
        <taxon>Bacteroides</taxon>
    </lineage>
</organism>
<evidence type="ECO:0000313" key="8">
    <source>
        <dbReference type="EMBL" id="MDC2410370.1"/>
    </source>
</evidence>
<dbReference type="Proteomes" id="UP000365824">
    <property type="component" value="Unassembled WGS sequence"/>
</dbReference>
<evidence type="ECO:0000313" key="15">
    <source>
        <dbReference type="Proteomes" id="UP000266492"/>
    </source>
</evidence>
<evidence type="ECO:0000313" key="17">
    <source>
        <dbReference type="Proteomes" id="UP000365824"/>
    </source>
</evidence>
<evidence type="ECO:0000313" key="3">
    <source>
        <dbReference type="EMBL" id="KAA3949022.1"/>
    </source>
</evidence>
<evidence type="ECO:0000313" key="20">
    <source>
        <dbReference type="Proteomes" id="UP000460135"/>
    </source>
</evidence>
<dbReference type="EMBL" id="VWLE01000245">
    <property type="protein sequence ID" value="KAA3949022.1"/>
    <property type="molecule type" value="Genomic_DNA"/>
</dbReference>
<protein>
    <submittedName>
        <fullName evidence="8">Imm9 family immunity protein</fullName>
    </submittedName>
    <submittedName>
        <fullName evidence="11">Immunity protein 9</fullName>
    </submittedName>
</protein>
<evidence type="ECO:0000313" key="4">
    <source>
        <dbReference type="EMBL" id="KAA4100377.1"/>
    </source>
</evidence>
<dbReference type="Proteomes" id="UP000460135">
    <property type="component" value="Unassembled WGS sequence"/>
</dbReference>
<evidence type="ECO:0000313" key="19">
    <source>
        <dbReference type="Proteomes" id="UP000435985"/>
    </source>
</evidence>
<evidence type="ECO:0000313" key="10">
    <source>
        <dbReference type="EMBL" id="RGS86561.1"/>
    </source>
</evidence>
<dbReference type="KEGG" id="boa:Bovatus_01950"/>
<reference evidence="10 15" key="2">
    <citation type="submission" date="2018-08" db="EMBL/GenBank/DDBJ databases">
        <title>A genome reference for cultivated species of the human gut microbiota.</title>
        <authorList>
            <person name="Zou Y."/>
            <person name="Xue W."/>
            <person name="Luo G."/>
        </authorList>
    </citation>
    <scope>NUCLEOTIDE SEQUENCE [LARGE SCALE GENOMIC DNA]</scope>
    <source>
        <strain evidence="10 15">AF20-9LB</strain>
    </source>
</reference>
<dbReference type="EMBL" id="VWLX01000035">
    <property type="protein sequence ID" value="KAA3797501.1"/>
    <property type="molecule type" value="Genomic_DNA"/>
</dbReference>
<dbReference type="AlphaFoldDB" id="A0A139KPJ0"/>
<dbReference type="STRING" id="28116.Bovatus_01950"/>
<dbReference type="Pfam" id="PF15587">
    <property type="entry name" value="Imm9"/>
    <property type="match status" value="1"/>
</dbReference>
<dbReference type="Proteomes" id="UP000478493">
    <property type="component" value="Unassembled WGS sequence"/>
</dbReference>
<dbReference type="EMBL" id="JAQNWR010000018">
    <property type="protein sequence ID" value="MDC2410370.1"/>
    <property type="molecule type" value="Genomic_DNA"/>
</dbReference>
<dbReference type="PATRIC" id="fig|28116.10.peg.4985"/>
<reference evidence="8" key="4">
    <citation type="submission" date="2022-10" db="EMBL/GenBank/DDBJ databases">
        <title>Human gut microbiome strain richness.</title>
        <authorList>
            <person name="Chen-Liaw A."/>
        </authorList>
    </citation>
    <scope>NUCLEOTIDE SEQUENCE</scope>
    <source>
        <strain evidence="9">BSD2780120875st1_E1_BSD2780120875_150330</strain>
        <strain evidence="8">F7_m1001271B151109d0_201107</strain>
    </source>
</reference>
<dbReference type="Proteomes" id="UP000183670">
    <property type="component" value="Unassembled WGS sequence"/>
</dbReference>
<evidence type="ECO:0000313" key="16">
    <source>
        <dbReference type="Proteomes" id="UP000323717"/>
    </source>
</evidence>
<dbReference type="Proteomes" id="UP000435985">
    <property type="component" value="Unassembled WGS sequence"/>
</dbReference>
<dbReference type="InterPro" id="IPR028963">
    <property type="entry name" value="Imm9"/>
</dbReference>
<dbReference type="EMBL" id="QRVZ01000003">
    <property type="protein sequence ID" value="RGS86561.1"/>
    <property type="molecule type" value="Genomic_DNA"/>
</dbReference>
<gene>
    <name evidence="8" type="primary">imm9</name>
    <name evidence="10" type="ORF">DWX70_06035</name>
    <name evidence="5" type="ORF">F3B85_12900</name>
    <name evidence="6" type="ORF">F3B90_18175</name>
    <name evidence="7" type="ORF">F3B98_13025</name>
    <name evidence="4" type="ORF">F3D66_09035</name>
    <name evidence="3" type="ORF">F3D71_16340</name>
    <name evidence="2" type="ORF">F3F25_20215</name>
    <name evidence="1" type="ORF">F3F51_27920</name>
    <name evidence="8" type="ORF">PO240_21065</name>
    <name evidence="9" type="ORF">PO382_14665</name>
    <name evidence="11" type="ORF">SAMN05192581_103631</name>
    <name evidence="12" type="ORF">SAMN05192582_104327</name>
</gene>
<dbReference type="Proteomes" id="UP000181870">
    <property type="component" value="Unassembled WGS sequence"/>
</dbReference>
<dbReference type="EMBL" id="VWFP01000020">
    <property type="protein sequence ID" value="KAA4623726.1"/>
    <property type="molecule type" value="Genomic_DNA"/>
</dbReference>
<dbReference type="GeneID" id="29456215"/>
<evidence type="ECO:0000313" key="9">
    <source>
        <dbReference type="EMBL" id="MDC2743465.1"/>
    </source>
</evidence>
<dbReference type="Proteomes" id="UP000323717">
    <property type="component" value="Unassembled WGS sequence"/>
</dbReference>
<dbReference type="Proteomes" id="UP000473905">
    <property type="component" value="Unassembled WGS sequence"/>
</dbReference>
<reference evidence="16 17" key="3">
    <citation type="journal article" date="2019" name="Nat. Med.">
        <title>A library of human gut bacterial isolates paired with longitudinal multiomics data enables mechanistic microbiome research.</title>
        <authorList>
            <person name="Poyet M."/>
            <person name="Groussin M."/>
            <person name="Gibbons S.M."/>
            <person name="Avila-Pacheco J."/>
            <person name="Jiang X."/>
            <person name="Kearney S.M."/>
            <person name="Perrotta A.R."/>
            <person name="Berdy B."/>
            <person name="Zhao S."/>
            <person name="Lieberman T.D."/>
            <person name="Swanson P.K."/>
            <person name="Smith M."/>
            <person name="Roesemann S."/>
            <person name="Alexander J.E."/>
            <person name="Rich S.A."/>
            <person name="Livny J."/>
            <person name="Vlamakis H."/>
            <person name="Clish C."/>
            <person name="Bullock K."/>
            <person name="Deik A."/>
            <person name="Scott J."/>
            <person name="Pierce K.A."/>
            <person name="Xavier R.J."/>
            <person name="Alm E.J."/>
        </authorList>
    </citation>
    <scope>NUCLEOTIDE SEQUENCE [LARGE SCALE GENOMIC DNA]</scope>
    <source>
        <strain evidence="4 21">BIOML-A134</strain>
        <strain evidence="7 19">BIOML-A14</strain>
        <strain evidence="6 18">BIOML-A15</strain>
        <strain evidence="2 17">BIOML-A160</strain>
        <strain evidence="3 16">BIOML-A163</strain>
        <strain evidence="1 20">BIOML-A183</strain>
        <strain evidence="5 22">BIOML-A41</strain>
    </source>
</reference>
<evidence type="ECO:0000313" key="14">
    <source>
        <dbReference type="Proteomes" id="UP000183670"/>
    </source>
</evidence>
<dbReference type="EMBL" id="VWKB01000011">
    <property type="protein sequence ID" value="KAA4100377.1"/>
    <property type="molecule type" value="Genomic_DNA"/>
</dbReference>
<dbReference type="Proteomes" id="UP001214017">
    <property type="component" value="Unassembled WGS sequence"/>
</dbReference>
<dbReference type="EMBL" id="FNDO01000043">
    <property type="protein sequence ID" value="SDI40538.1"/>
    <property type="molecule type" value="Genomic_DNA"/>
</dbReference>
<evidence type="ECO:0000313" key="12">
    <source>
        <dbReference type="EMBL" id="SDI40538.1"/>
    </source>
</evidence>
<evidence type="ECO:0000313" key="18">
    <source>
        <dbReference type="Proteomes" id="UP000424805"/>
    </source>
</evidence>
<dbReference type="Proteomes" id="UP000424805">
    <property type="component" value="Unassembled WGS sequence"/>
</dbReference>
<evidence type="ECO:0000313" key="1">
    <source>
        <dbReference type="EMBL" id="KAA3797501.1"/>
    </source>
</evidence>
<dbReference type="Proteomes" id="UP000266492">
    <property type="component" value="Unassembled WGS sequence"/>
</dbReference>
<keyword evidence="21" id="KW-1185">Reference proteome</keyword>
<reference evidence="13 14" key="1">
    <citation type="submission" date="2016-10" db="EMBL/GenBank/DDBJ databases">
        <authorList>
            <person name="de Groot N.N."/>
        </authorList>
    </citation>
    <scope>NUCLEOTIDE SEQUENCE [LARGE SCALE GENOMIC DNA]</scope>
    <source>
        <strain evidence="11 14">NLAE-zl-C500</strain>
        <strain evidence="12 13">NLAE-zl-C57</strain>
    </source>
</reference>
<evidence type="ECO:0000313" key="6">
    <source>
        <dbReference type="EMBL" id="KAA4623726.1"/>
    </source>
</evidence>
<dbReference type="EMBL" id="VWLB01000038">
    <property type="protein sequence ID" value="KAA3925261.1"/>
    <property type="molecule type" value="Genomic_DNA"/>
</dbReference>
<evidence type="ECO:0000313" key="5">
    <source>
        <dbReference type="EMBL" id="KAA4536363.1"/>
    </source>
</evidence>
<proteinExistence type="predicted"/>
<name>A0A139KPJ0_BACOV</name>
<evidence type="ECO:0000313" key="21">
    <source>
        <dbReference type="Proteomes" id="UP000473905"/>
    </source>
</evidence>
<evidence type="ECO:0000313" key="11">
    <source>
        <dbReference type="EMBL" id="SDB78215.1"/>
    </source>
</evidence>
<evidence type="ECO:0000313" key="7">
    <source>
        <dbReference type="EMBL" id="KAA4663934.1"/>
    </source>
</evidence>